<dbReference type="InterPro" id="IPR051783">
    <property type="entry name" value="NAD(P)-dependent_oxidoreduct"/>
</dbReference>
<dbReference type="AlphaFoldDB" id="A0A3E1QED8"/>
<dbReference type="PANTHER" id="PTHR48079">
    <property type="entry name" value="PROTEIN YEEZ"/>
    <property type="match status" value="1"/>
</dbReference>
<sequence length="337" mass="37698">MILVTGGTGLVGSHLLYFLLKENKQVRAIHRKSSDLQAVKKIFSYYVNETEAETLFNKIEWQEANITEIPALTDAFKDITYVYHAAAYISFDPKHYKKLKKANIEGTANIVNLCLAHSVKKLCYVSSVATLGTALNGAPITEETHWNPEEKNNIYSITKYGAEMEVWRGTQEGLDAVIFKPGVILGEGYFNSGSGVIIKTASKGIPFYTDGGMGVVDVQDVVKAMIQGMQTSVKNTSYILVGDNVLYKKLLTKIATTLKVKPPKKRAPKWVLMVFSKFDWFISKLFGTKRTMLKATVNSLYTVSNYSSSKIESELNFQFTPISETLDRVVDRYSMES</sequence>
<dbReference type="Proteomes" id="UP000261082">
    <property type="component" value="Unassembled WGS sequence"/>
</dbReference>
<name>A0A3E1QED8_9FLAO</name>
<dbReference type="InterPro" id="IPR001509">
    <property type="entry name" value="Epimerase_deHydtase"/>
</dbReference>
<dbReference type="InterPro" id="IPR036291">
    <property type="entry name" value="NAD(P)-bd_dom_sf"/>
</dbReference>
<dbReference type="Pfam" id="PF01370">
    <property type="entry name" value="Epimerase"/>
    <property type="match status" value="1"/>
</dbReference>
<dbReference type="PANTHER" id="PTHR48079:SF6">
    <property type="entry name" value="NAD(P)-BINDING DOMAIN-CONTAINING PROTEIN-RELATED"/>
    <property type="match status" value="1"/>
</dbReference>
<dbReference type="GO" id="GO:0004029">
    <property type="term" value="F:aldehyde dehydrogenase (NAD+) activity"/>
    <property type="evidence" value="ECO:0007669"/>
    <property type="project" value="TreeGrafter"/>
</dbReference>
<dbReference type="SUPFAM" id="SSF51735">
    <property type="entry name" value="NAD(P)-binding Rossmann-fold domains"/>
    <property type="match status" value="1"/>
</dbReference>
<dbReference type="OrthoDB" id="596910at2"/>
<dbReference type="GO" id="GO:0005737">
    <property type="term" value="C:cytoplasm"/>
    <property type="evidence" value="ECO:0007669"/>
    <property type="project" value="TreeGrafter"/>
</dbReference>
<evidence type="ECO:0000259" key="1">
    <source>
        <dbReference type="Pfam" id="PF01370"/>
    </source>
</evidence>
<organism evidence="2 3">
    <name type="scientific">Marixanthomonas ophiurae</name>
    <dbReference type="NCBI Taxonomy" id="387659"/>
    <lineage>
        <taxon>Bacteria</taxon>
        <taxon>Pseudomonadati</taxon>
        <taxon>Bacteroidota</taxon>
        <taxon>Flavobacteriia</taxon>
        <taxon>Flavobacteriales</taxon>
        <taxon>Flavobacteriaceae</taxon>
        <taxon>Marixanthomonas</taxon>
    </lineage>
</organism>
<dbReference type="EMBL" id="QVID01000001">
    <property type="protein sequence ID" value="RFN60467.1"/>
    <property type="molecule type" value="Genomic_DNA"/>
</dbReference>
<comment type="caution">
    <text evidence="2">The sequence shown here is derived from an EMBL/GenBank/DDBJ whole genome shotgun (WGS) entry which is preliminary data.</text>
</comment>
<reference evidence="2 3" key="1">
    <citation type="journal article" date="2007" name="Int. J. Syst. Evol. Microbiol.">
        <title>Marixanthomonas ophiurae gen. nov., sp. nov., a marine bacterium of the family Flavobacteriaceae isolated from a deep-sea brittle star.</title>
        <authorList>
            <person name="Romanenko L.A."/>
            <person name="Uchino M."/>
            <person name="Frolova G.M."/>
            <person name="Mikhailov V.V."/>
        </authorList>
    </citation>
    <scope>NUCLEOTIDE SEQUENCE [LARGE SCALE GENOMIC DNA]</scope>
    <source>
        <strain evidence="2 3">KMM 3046</strain>
    </source>
</reference>
<dbReference type="Gene3D" id="3.40.50.720">
    <property type="entry name" value="NAD(P)-binding Rossmann-like Domain"/>
    <property type="match status" value="1"/>
</dbReference>
<evidence type="ECO:0000313" key="3">
    <source>
        <dbReference type="Proteomes" id="UP000261082"/>
    </source>
</evidence>
<accession>A0A3E1QED8</accession>
<proteinExistence type="predicted"/>
<keyword evidence="3" id="KW-1185">Reference proteome</keyword>
<dbReference type="RefSeq" id="WP_117159522.1">
    <property type="nucleotide sequence ID" value="NZ_QVID01000001.1"/>
</dbReference>
<feature type="domain" description="NAD-dependent epimerase/dehydratase" evidence="1">
    <location>
        <begin position="2"/>
        <end position="233"/>
    </location>
</feature>
<gene>
    <name evidence="2" type="ORF">DZ858_04830</name>
</gene>
<evidence type="ECO:0000313" key="2">
    <source>
        <dbReference type="EMBL" id="RFN60467.1"/>
    </source>
</evidence>
<protein>
    <submittedName>
        <fullName evidence="2">NAD-dependent epimerase/dehydratase family protein</fullName>
    </submittedName>
</protein>